<dbReference type="Pfam" id="PF11738">
    <property type="entry name" value="DUF3298"/>
    <property type="match status" value="1"/>
</dbReference>
<dbReference type="Gene3D" id="3.90.640.20">
    <property type="entry name" value="Heat-shock cognate protein, ATPase"/>
    <property type="match status" value="1"/>
</dbReference>
<protein>
    <submittedName>
        <fullName evidence="2">RsiV family protein</fullName>
    </submittedName>
</protein>
<organism evidence="2 3">
    <name type="scientific">Pedobacter flavus</name>
    <dbReference type="NCBI Taxonomy" id="3113906"/>
    <lineage>
        <taxon>Bacteria</taxon>
        <taxon>Pseudomonadati</taxon>
        <taxon>Bacteroidota</taxon>
        <taxon>Sphingobacteriia</taxon>
        <taxon>Sphingobacteriales</taxon>
        <taxon>Sphingobacteriaceae</taxon>
        <taxon>Pedobacter</taxon>
    </lineage>
</organism>
<dbReference type="RefSeq" id="WP_330146184.1">
    <property type="nucleotide sequence ID" value="NZ_JAZDQU010000002.1"/>
</dbReference>
<accession>A0ABU7H205</accession>
<evidence type="ECO:0000259" key="1">
    <source>
        <dbReference type="Pfam" id="PF11738"/>
    </source>
</evidence>
<comment type="caution">
    <text evidence="2">The sequence shown here is derived from an EMBL/GenBank/DDBJ whole genome shotgun (WGS) entry which is preliminary data.</text>
</comment>
<evidence type="ECO:0000313" key="2">
    <source>
        <dbReference type="EMBL" id="MEE1885284.1"/>
    </source>
</evidence>
<dbReference type="PROSITE" id="PS51257">
    <property type="entry name" value="PROKAR_LIPOPROTEIN"/>
    <property type="match status" value="1"/>
</dbReference>
<feature type="domain" description="DUF3298" evidence="1">
    <location>
        <begin position="288"/>
        <end position="354"/>
    </location>
</feature>
<dbReference type="EMBL" id="JAZDQU010000002">
    <property type="protein sequence ID" value="MEE1885284.1"/>
    <property type="molecule type" value="Genomic_DNA"/>
</dbReference>
<dbReference type="InterPro" id="IPR021729">
    <property type="entry name" value="DUF3298"/>
</dbReference>
<reference evidence="2 3" key="1">
    <citation type="submission" date="2024-01" db="EMBL/GenBank/DDBJ databases">
        <title>Pedobacter sp. nov., isolated from oil-contaminated soil.</title>
        <authorList>
            <person name="Le N.T.T."/>
        </authorList>
    </citation>
    <scope>NUCLEOTIDE SEQUENCE [LARGE SCALE GENOMIC DNA]</scope>
    <source>
        <strain evidence="2 3">VNH31</strain>
    </source>
</reference>
<dbReference type="Proteomes" id="UP001337681">
    <property type="component" value="Unassembled WGS sequence"/>
</dbReference>
<evidence type="ECO:0000313" key="3">
    <source>
        <dbReference type="Proteomes" id="UP001337681"/>
    </source>
</evidence>
<sequence>MKNIGLLFIAAGIFLSACKQEKLNDAENGTLLTKNYYKRLEGSIGGDQVIIQLQKHDSILFGGYTNQGEEHHLILDSVIGDSLILIDYKLSDREWDHVNAARLHLKWVGNGFNGNWNSKKSQETLPVLTKEKYPQGSLKFDIFEYTESLTAFKNKKDSPKSKFYFYAPTSENNWINSEFKKAMDSVGTGDWIDIALKQSKNYLANYVYDAEELIKDYPKMPLAVLNYFNSNQGIIHYNNHGYVVLNRFSDSYSGGAHGFSFSLLHNYDVKNKKKMKLQDVIRIDSNELGKIITKNYRISRNIPENEKLENYLFQNKIMPSKEFYFNDLGLGFLYNPYDIASYADGQIFILIPYKQIRPFLVPDFANRMGLN</sequence>
<dbReference type="Gene3D" id="3.30.565.40">
    <property type="entry name" value="Fervidobacterium nodosum Rt17-B1 like"/>
    <property type="match status" value="1"/>
</dbReference>
<dbReference type="InterPro" id="IPR037126">
    <property type="entry name" value="PdaC/RsiV-like_sf"/>
</dbReference>
<keyword evidence="3" id="KW-1185">Reference proteome</keyword>
<name>A0ABU7H205_9SPHI</name>
<proteinExistence type="predicted"/>
<gene>
    <name evidence="2" type="ORF">VRU49_07610</name>
</gene>